<dbReference type="GO" id="GO:0009055">
    <property type="term" value="F:electron transfer activity"/>
    <property type="evidence" value="ECO:0007669"/>
    <property type="project" value="TreeGrafter"/>
</dbReference>
<dbReference type="SMART" id="SM00926">
    <property type="entry name" value="Molybdop_Fe4S4"/>
    <property type="match status" value="1"/>
</dbReference>
<evidence type="ECO:0000256" key="8">
    <source>
        <dbReference type="ARBA" id="ARBA00023014"/>
    </source>
</evidence>
<evidence type="ECO:0000256" key="3">
    <source>
        <dbReference type="ARBA" id="ARBA00010312"/>
    </source>
</evidence>
<feature type="domain" description="4Fe-4S Mo/W bis-MGD-type" evidence="9">
    <location>
        <begin position="42"/>
        <end position="98"/>
    </location>
</feature>
<dbReference type="PANTHER" id="PTHR43598">
    <property type="entry name" value="TUNGSTEN-CONTAINING FORMYLMETHANOFURAN DEHYDROGENASE 2 SUBUNIT B"/>
    <property type="match status" value="1"/>
</dbReference>
<evidence type="ECO:0000259" key="9">
    <source>
        <dbReference type="PROSITE" id="PS51669"/>
    </source>
</evidence>
<comment type="caution">
    <text evidence="10">The sequence shown here is derived from an EMBL/GenBank/DDBJ whole genome shotgun (WGS) entry which is preliminary data.</text>
</comment>
<keyword evidence="5" id="KW-0479">Metal-binding</keyword>
<evidence type="ECO:0000313" key="10">
    <source>
        <dbReference type="EMBL" id="MDF2952982.1"/>
    </source>
</evidence>
<proteinExistence type="inferred from homology"/>
<dbReference type="PROSITE" id="PS51669">
    <property type="entry name" value="4FE4S_MOW_BIS_MGD"/>
    <property type="match status" value="1"/>
</dbReference>
<dbReference type="Pfam" id="PF00384">
    <property type="entry name" value="Molybdopterin"/>
    <property type="match status" value="1"/>
</dbReference>
<evidence type="ECO:0000256" key="2">
    <source>
        <dbReference type="ARBA" id="ARBA00004196"/>
    </source>
</evidence>
<dbReference type="InterPro" id="IPR006656">
    <property type="entry name" value="Mopterin_OxRdtase"/>
</dbReference>
<dbReference type="PROSITE" id="PS51318">
    <property type="entry name" value="TAT"/>
    <property type="match status" value="1"/>
</dbReference>
<protein>
    <submittedName>
        <fullName evidence="10">Anaerobic selenocysteine-containing dehydrogenase</fullName>
    </submittedName>
</protein>
<evidence type="ECO:0000313" key="11">
    <source>
        <dbReference type="Proteomes" id="UP001144110"/>
    </source>
</evidence>
<dbReference type="GO" id="GO:0030151">
    <property type="term" value="F:molybdenum ion binding"/>
    <property type="evidence" value="ECO:0007669"/>
    <property type="project" value="TreeGrafter"/>
</dbReference>
<evidence type="ECO:0000256" key="4">
    <source>
        <dbReference type="ARBA" id="ARBA00022485"/>
    </source>
</evidence>
<dbReference type="AlphaFoldDB" id="A0AAE3P0P9"/>
<dbReference type="Gene3D" id="2.20.25.90">
    <property type="entry name" value="ADC-like domains"/>
    <property type="match status" value="1"/>
</dbReference>
<keyword evidence="4" id="KW-0004">4Fe-4S</keyword>
<dbReference type="EMBL" id="JAPHEG010000001">
    <property type="protein sequence ID" value="MDF2952982.1"/>
    <property type="molecule type" value="Genomic_DNA"/>
</dbReference>
<gene>
    <name evidence="10" type="ORF">OD816_000227</name>
</gene>
<keyword evidence="6" id="KW-0560">Oxidoreductase</keyword>
<dbReference type="SUPFAM" id="SSF53706">
    <property type="entry name" value="Formate dehydrogenase/DMSO reductase, domains 1-3"/>
    <property type="match status" value="1"/>
</dbReference>
<dbReference type="InterPro" id="IPR006963">
    <property type="entry name" value="Mopterin_OxRdtase_4Fe-4S_dom"/>
</dbReference>
<comment type="subcellular location">
    <subcellularLocation>
        <location evidence="2">Cell envelope</location>
    </subcellularLocation>
</comment>
<dbReference type="GO" id="GO:0051539">
    <property type="term" value="F:4 iron, 4 sulfur cluster binding"/>
    <property type="evidence" value="ECO:0007669"/>
    <property type="project" value="UniProtKB-KW"/>
</dbReference>
<evidence type="ECO:0000256" key="1">
    <source>
        <dbReference type="ARBA" id="ARBA00001966"/>
    </source>
</evidence>
<organism evidence="10 11">
    <name type="scientific">Candidatus Thermodesulfobacterium syntrophicum</name>
    <dbReference type="NCBI Taxonomy" id="3060442"/>
    <lineage>
        <taxon>Bacteria</taxon>
        <taxon>Pseudomonadati</taxon>
        <taxon>Thermodesulfobacteriota</taxon>
        <taxon>Thermodesulfobacteria</taxon>
        <taxon>Thermodesulfobacteriales</taxon>
        <taxon>Thermodesulfobacteriaceae</taxon>
        <taxon>Thermodesulfobacterium</taxon>
    </lineage>
</organism>
<dbReference type="GO" id="GO:0016491">
    <property type="term" value="F:oxidoreductase activity"/>
    <property type="evidence" value="ECO:0007669"/>
    <property type="project" value="UniProtKB-KW"/>
</dbReference>
<dbReference type="Pfam" id="PF04879">
    <property type="entry name" value="Molybdop_Fe4S4"/>
    <property type="match status" value="1"/>
</dbReference>
<name>A0AAE3P0P9_9BACT</name>
<evidence type="ECO:0000256" key="5">
    <source>
        <dbReference type="ARBA" id="ARBA00022723"/>
    </source>
</evidence>
<keyword evidence="7" id="KW-0408">Iron</keyword>
<sequence length="187" mass="21076">MDVKLTRRDFLKLSIGSLVLSSLGINLEPVKAYAKELKIKNAKETTTICPYCSVGCGIIVYSKGGKVVNTEGDPDHVISRGKLCPKGASLYQLANNPTRLLKPLYRAPYSDEWKEVSWDWALDRIAKLVKKTRDKYFIHRNKKGQVVNRVEAIAHVGSAALDNEECYILQKFLRALGIVYIEHQARI</sequence>
<comment type="similarity">
    <text evidence="3">Belongs to the prokaryotic molybdopterin-containing oxidoreductase family.</text>
</comment>
<evidence type="ECO:0000256" key="7">
    <source>
        <dbReference type="ARBA" id="ARBA00023004"/>
    </source>
</evidence>
<dbReference type="Proteomes" id="UP001144110">
    <property type="component" value="Unassembled WGS sequence"/>
</dbReference>
<dbReference type="Gene3D" id="3.40.50.740">
    <property type="match status" value="1"/>
</dbReference>
<keyword evidence="8" id="KW-0411">Iron-sulfur</keyword>
<accession>A0AAE3P0P9</accession>
<evidence type="ECO:0000256" key="6">
    <source>
        <dbReference type="ARBA" id="ARBA00023002"/>
    </source>
</evidence>
<dbReference type="PANTHER" id="PTHR43598:SF1">
    <property type="entry name" value="FORMATE DEHYDROGENASE-O MAJOR SUBUNIT"/>
    <property type="match status" value="1"/>
</dbReference>
<comment type="cofactor">
    <cofactor evidence="1">
        <name>[4Fe-4S] cluster</name>
        <dbReference type="ChEBI" id="CHEBI:49883"/>
    </cofactor>
</comment>
<dbReference type="GO" id="GO:0009061">
    <property type="term" value="P:anaerobic respiration"/>
    <property type="evidence" value="ECO:0007669"/>
    <property type="project" value="TreeGrafter"/>
</dbReference>
<dbReference type="GO" id="GO:0030313">
    <property type="term" value="C:cell envelope"/>
    <property type="evidence" value="ECO:0007669"/>
    <property type="project" value="UniProtKB-SubCell"/>
</dbReference>
<reference evidence="10" key="1">
    <citation type="submission" date="2022-11" db="EMBL/GenBank/DDBJ databases">
        <title>Candidatus Alkanophaga archaea from heated hydrothermal vent sediment oxidize petroleum alkanes.</title>
        <authorList>
            <person name="Zehnle H."/>
            <person name="Laso-Perez R."/>
            <person name="Lipp J."/>
            <person name="Teske A."/>
            <person name="Wegener G."/>
        </authorList>
    </citation>
    <scope>NUCLEOTIDE SEQUENCE</scope>
    <source>
        <strain evidence="10">MCA70</strain>
    </source>
</reference>
<dbReference type="InterPro" id="IPR006311">
    <property type="entry name" value="TAT_signal"/>
</dbReference>